<dbReference type="AlphaFoldDB" id="A0A8I1HRF9"/>
<organism evidence="1 2">
    <name type="scientific">Corynebacterium tuberculostearicum</name>
    <dbReference type="NCBI Taxonomy" id="38304"/>
    <lineage>
        <taxon>Bacteria</taxon>
        <taxon>Bacillati</taxon>
        <taxon>Actinomycetota</taxon>
        <taxon>Actinomycetes</taxon>
        <taxon>Mycobacteriales</taxon>
        <taxon>Corynebacteriaceae</taxon>
        <taxon>Corynebacterium</taxon>
    </lineage>
</organism>
<accession>A0A8I1HRF9</accession>
<dbReference type="RefSeq" id="WP_005323237.1">
    <property type="nucleotide sequence ID" value="NZ_JAEHFL010000012.1"/>
</dbReference>
<evidence type="ECO:0000313" key="2">
    <source>
        <dbReference type="Proteomes" id="UP000603369"/>
    </source>
</evidence>
<gene>
    <name evidence="1" type="ORF">JDP02_08340</name>
</gene>
<dbReference type="Proteomes" id="UP000603369">
    <property type="component" value="Unassembled WGS sequence"/>
</dbReference>
<evidence type="ECO:0000313" key="1">
    <source>
        <dbReference type="EMBL" id="MBK3428516.1"/>
    </source>
</evidence>
<reference evidence="1 2" key="1">
    <citation type="submission" date="2020-12" db="EMBL/GenBank/DDBJ databases">
        <title>Draft genome sequence of the commensal strain Corynebacterium tuberculostearicum MFP09/CIP 102622 isolated from human skin.</title>
        <authorList>
            <person name="Boukerb A.M."/>
            <person name="Janvier X."/>
            <person name="Feuilloley M.G.J."/>
            <person name="Groboillot A."/>
        </authorList>
    </citation>
    <scope>NUCLEOTIDE SEQUENCE [LARGE SCALE GENOMIC DNA]</scope>
    <source>
        <strain evidence="1 2">CIP 102622</strain>
    </source>
</reference>
<keyword evidence="2" id="KW-1185">Reference proteome</keyword>
<dbReference type="EMBL" id="JAEHFL010000012">
    <property type="protein sequence ID" value="MBK3428516.1"/>
    <property type="molecule type" value="Genomic_DNA"/>
</dbReference>
<name>A0A8I1HRF9_9CORY</name>
<comment type="caution">
    <text evidence="1">The sequence shown here is derived from an EMBL/GenBank/DDBJ whole genome shotgun (WGS) entry which is preliminary data.</text>
</comment>
<sequence length="42" mass="4651">MLSIIALVISIVFAVNVIKKLDDIDTHLKELLASREDGETAR</sequence>
<protein>
    <submittedName>
        <fullName evidence="1">Chemotaxis protein</fullName>
    </submittedName>
</protein>
<proteinExistence type="predicted"/>